<comment type="caution">
    <text evidence="3">The sequence shown here is derived from an EMBL/GenBank/DDBJ whole genome shotgun (WGS) entry which is preliminary data.</text>
</comment>
<feature type="region of interest" description="Disordered" evidence="1">
    <location>
        <begin position="47"/>
        <end position="76"/>
    </location>
</feature>
<evidence type="ECO:0000256" key="2">
    <source>
        <dbReference type="SAM" id="Phobius"/>
    </source>
</evidence>
<dbReference type="EMBL" id="JAUSWC010000003">
    <property type="protein sequence ID" value="MDQ0486245.1"/>
    <property type="molecule type" value="Genomic_DNA"/>
</dbReference>
<accession>A0ABU0KA64</accession>
<gene>
    <name evidence="3" type="ORF">QO019_001077</name>
</gene>
<keyword evidence="2" id="KW-0812">Transmembrane</keyword>
<name>A0ABU0KA64_9ACTN</name>
<dbReference type="Proteomes" id="UP001236795">
    <property type="component" value="Unassembled WGS sequence"/>
</dbReference>
<evidence type="ECO:0000313" key="3">
    <source>
        <dbReference type="EMBL" id="MDQ0486245.1"/>
    </source>
</evidence>
<sequence length="76" mass="8073">MPTRTCEPTAVTARALAPDLARGFMLLFIALANSHYFLSGRPVLGGYPRDGSAGARPGPRSVPGSGRHPWSRARTP</sequence>
<reference evidence="3 4" key="1">
    <citation type="submission" date="2023-07" db="EMBL/GenBank/DDBJ databases">
        <title>Genomic Encyclopedia of Type Strains, Phase IV (KMG-IV): sequencing the most valuable type-strain genomes for metagenomic binning, comparative biology and taxonomic classification.</title>
        <authorList>
            <person name="Goeker M."/>
        </authorList>
    </citation>
    <scope>NUCLEOTIDE SEQUENCE [LARGE SCALE GENOMIC DNA]</scope>
    <source>
        <strain evidence="3 4">DSM 40573</strain>
    </source>
</reference>
<evidence type="ECO:0000313" key="4">
    <source>
        <dbReference type="Proteomes" id="UP001236795"/>
    </source>
</evidence>
<proteinExistence type="predicted"/>
<organism evidence="3 4">
    <name type="scientific">Streptomyces thermodiastaticus</name>
    <dbReference type="NCBI Taxonomy" id="44061"/>
    <lineage>
        <taxon>Bacteria</taxon>
        <taxon>Bacillati</taxon>
        <taxon>Actinomycetota</taxon>
        <taxon>Actinomycetes</taxon>
        <taxon>Kitasatosporales</taxon>
        <taxon>Streptomycetaceae</taxon>
        <taxon>Streptomyces</taxon>
    </lineage>
</organism>
<keyword evidence="2" id="KW-1133">Transmembrane helix</keyword>
<evidence type="ECO:0000256" key="1">
    <source>
        <dbReference type="SAM" id="MobiDB-lite"/>
    </source>
</evidence>
<feature type="transmembrane region" description="Helical" evidence="2">
    <location>
        <begin position="20"/>
        <end position="38"/>
    </location>
</feature>
<dbReference type="RefSeq" id="WP_215049083.1">
    <property type="nucleotide sequence ID" value="NZ_JAUSWC010000003.1"/>
</dbReference>
<keyword evidence="2" id="KW-0472">Membrane</keyword>
<protein>
    <submittedName>
        <fullName evidence="3">Uncharacterized protein</fullName>
    </submittedName>
</protein>
<keyword evidence="4" id="KW-1185">Reference proteome</keyword>